<dbReference type="PANTHER" id="PTHR43224">
    <property type="entry name" value="AMIDINOTRANSFERASE"/>
    <property type="match status" value="1"/>
</dbReference>
<reference evidence="1" key="1">
    <citation type="submission" date="2020-11" db="EMBL/GenBank/DDBJ databases">
        <title>Genome seq and assembly of Planobacterium sp.</title>
        <authorList>
            <person name="Chhetri G."/>
        </authorList>
    </citation>
    <scope>NUCLEOTIDE SEQUENCE</scope>
    <source>
        <strain evidence="1">GCR5</strain>
    </source>
</reference>
<evidence type="ECO:0000313" key="1">
    <source>
        <dbReference type="EMBL" id="MBF5026765.1"/>
    </source>
</evidence>
<dbReference type="RefSeq" id="WP_194738699.1">
    <property type="nucleotide sequence ID" value="NZ_JADKYY010000003.1"/>
</dbReference>
<dbReference type="Gene3D" id="3.75.10.10">
    <property type="entry name" value="L-arginine/glycine Amidinotransferase, Chain A"/>
    <property type="match status" value="1"/>
</dbReference>
<organism evidence="1 2">
    <name type="scientific">Planobacterium oryzisoli</name>
    <dbReference type="NCBI Taxonomy" id="2771435"/>
    <lineage>
        <taxon>Bacteria</taxon>
        <taxon>Pseudomonadati</taxon>
        <taxon>Bacteroidota</taxon>
        <taxon>Flavobacteriia</taxon>
        <taxon>Flavobacteriales</taxon>
        <taxon>Weeksellaceae</taxon>
        <taxon>Chryseobacterium group</taxon>
        <taxon>Chryseobacterium</taxon>
    </lineage>
</organism>
<dbReference type="PIRSF" id="PIRSF028188">
    <property type="entry name" value="Amdntrnsf_FN0238"/>
    <property type="match status" value="1"/>
</dbReference>
<gene>
    <name evidence="1" type="ORF">IC612_03005</name>
</gene>
<name>A0A931E502_9FLAO</name>
<proteinExistence type="predicted"/>
<comment type="caution">
    <text evidence="1">The sequence shown here is derived from an EMBL/GenBank/DDBJ whole genome shotgun (WGS) entry which is preliminary data.</text>
</comment>
<dbReference type="SUPFAM" id="SSF55909">
    <property type="entry name" value="Pentein"/>
    <property type="match status" value="1"/>
</dbReference>
<dbReference type="PANTHER" id="PTHR43224:SF1">
    <property type="entry name" value="AMIDINOTRANSFERASE"/>
    <property type="match status" value="1"/>
</dbReference>
<accession>A0A931E502</accession>
<dbReference type="EMBL" id="JADKYY010000003">
    <property type="protein sequence ID" value="MBF5026765.1"/>
    <property type="molecule type" value="Genomic_DNA"/>
</dbReference>
<sequence>MQSTDTLLMIQPVAFGYNSQTAENNYFQVNSQNEDTQIKALEEFDRFVSKLRQKGIKVINVQDTLSPHTPDSIFPNNWISFHSNGDVFLYPMFAPNRRDERRMDIIEKIKAEGFEVKEIIDLSQHEKEQRFLEGTGSMIFDHENRIAYGSVSLRLDETLFRSFCAQYNYTPVVFHSYQSQGTERLPIYHTNVMMCVASDFVVICLDAIDNEMEREKVQEVIKSTGKYIVEISEDQMQQFAGNMLEVRNREGQKFLVMSESAFKSLNQKQLDLIEKHNEIIYSDLQTIETNGGGSARCMLAEVFLPRIQ</sequence>
<evidence type="ECO:0000313" key="2">
    <source>
        <dbReference type="Proteomes" id="UP000694480"/>
    </source>
</evidence>
<keyword evidence="2" id="KW-1185">Reference proteome</keyword>
<dbReference type="AlphaFoldDB" id="A0A931E502"/>
<dbReference type="Pfam" id="PF19420">
    <property type="entry name" value="DDAH_eukar"/>
    <property type="match status" value="1"/>
</dbReference>
<protein>
    <submittedName>
        <fullName evidence="1">Amidinotransferase</fullName>
    </submittedName>
</protein>
<dbReference type="NCBIfam" id="NF046062">
    <property type="entry name" value="citrull_CtlX"/>
    <property type="match status" value="1"/>
</dbReference>
<dbReference type="Proteomes" id="UP000694480">
    <property type="component" value="Unassembled WGS sequence"/>
</dbReference>
<dbReference type="InterPro" id="IPR014541">
    <property type="entry name" value="Amdntrnsf_FN0238"/>
</dbReference>